<dbReference type="InterPro" id="IPR031571">
    <property type="entry name" value="RcpC_dom"/>
</dbReference>
<organism evidence="3 4">
    <name type="scientific">Acidocella aquatica</name>
    <dbReference type="NCBI Taxonomy" id="1922313"/>
    <lineage>
        <taxon>Bacteria</taxon>
        <taxon>Pseudomonadati</taxon>
        <taxon>Pseudomonadota</taxon>
        <taxon>Alphaproteobacteria</taxon>
        <taxon>Acetobacterales</taxon>
        <taxon>Acidocellaceae</taxon>
        <taxon>Acidocella</taxon>
    </lineage>
</organism>
<gene>
    <name evidence="3" type="ORF">GCM10010909_05790</name>
</gene>
<evidence type="ECO:0000313" key="3">
    <source>
        <dbReference type="EMBL" id="GLR65901.1"/>
    </source>
</evidence>
<feature type="transmembrane region" description="Helical" evidence="1">
    <location>
        <begin position="6"/>
        <end position="26"/>
    </location>
</feature>
<accession>A0ABQ6A0C8</accession>
<proteinExistence type="predicted"/>
<dbReference type="SMART" id="SM00858">
    <property type="entry name" value="SAF"/>
    <property type="match status" value="1"/>
</dbReference>
<reference evidence="4" key="1">
    <citation type="journal article" date="2019" name="Int. J. Syst. Evol. Microbiol.">
        <title>The Global Catalogue of Microorganisms (GCM) 10K type strain sequencing project: providing services to taxonomists for standard genome sequencing and annotation.</title>
        <authorList>
            <consortium name="The Broad Institute Genomics Platform"/>
            <consortium name="The Broad Institute Genome Sequencing Center for Infectious Disease"/>
            <person name="Wu L."/>
            <person name="Ma J."/>
        </authorList>
    </citation>
    <scope>NUCLEOTIDE SEQUENCE [LARGE SCALE GENOMIC DNA]</scope>
    <source>
        <strain evidence="4">NBRC 112502</strain>
    </source>
</reference>
<keyword evidence="1" id="KW-0812">Transmembrane</keyword>
<evidence type="ECO:0000256" key="1">
    <source>
        <dbReference type="SAM" id="Phobius"/>
    </source>
</evidence>
<keyword evidence="1" id="KW-1133">Transmembrane helix</keyword>
<keyword evidence="1" id="KW-0472">Membrane</keyword>
<dbReference type="Pfam" id="PF16976">
    <property type="entry name" value="RcpC"/>
    <property type="match status" value="1"/>
</dbReference>
<dbReference type="Proteomes" id="UP001156641">
    <property type="component" value="Unassembled WGS sequence"/>
</dbReference>
<protein>
    <submittedName>
        <fullName evidence="3">Flp pilus assembly protein CpaB</fullName>
    </submittedName>
</protein>
<feature type="domain" description="SAF" evidence="2">
    <location>
        <begin position="41"/>
        <end position="107"/>
    </location>
</feature>
<evidence type="ECO:0000313" key="4">
    <source>
        <dbReference type="Proteomes" id="UP001156641"/>
    </source>
</evidence>
<dbReference type="EMBL" id="BSOS01000007">
    <property type="protein sequence ID" value="GLR65901.1"/>
    <property type="molecule type" value="Genomic_DNA"/>
</dbReference>
<dbReference type="InterPro" id="IPR017592">
    <property type="entry name" value="Pilus_assmbl_Flp-typ_CpaB"/>
</dbReference>
<dbReference type="NCBIfam" id="TIGR03177">
    <property type="entry name" value="pilus_cpaB"/>
    <property type="match status" value="1"/>
</dbReference>
<dbReference type="RefSeq" id="WP_284256454.1">
    <property type="nucleotide sequence ID" value="NZ_BSOS01000007.1"/>
</dbReference>
<dbReference type="CDD" id="cd11614">
    <property type="entry name" value="SAF_CpaB_FlgA_like"/>
    <property type="match status" value="1"/>
</dbReference>
<evidence type="ECO:0000259" key="2">
    <source>
        <dbReference type="SMART" id="SM00858"/>
    </source>
</evidence>
<keyword evidence="4" id="KW-1185">Reference proteome</keyword>
<name>A0ABQ6A0C8_9PROT</name>
<comment type="caution">
    <text evidence="3">The sequence shown here is derived from an EMBL/GenBank/DDBJ whole genome shotgun (WGS) entry which is preliminary data.</text>
</comment>
<dbReference type="InterPro" id="IPR013974">
    <property type="entry name" value="SAF"/>
</dbReference>
<sequence length="279" mass="28494">MIFRLGVFGVLVVALIAVALFGFSILKQSKQQQVVAPPATEQILVAAVQLQGGSLLQPADISAGAVAAGTSPLGAEQDTPQNRAALTGAMIRTSLAPGSPILDSEVIRPGDHGFLAAVLMPGMRAVTVGVDNISGANGLIWPGDNVDVLLTQSISGAPSDKSIAAEVVLSDVRVIATGAELVKTAENAPNGGPPAQTVTLEVTQDQAARILVATNLGKLSLIVHSSQARAGAVQLNAQPAQPVWAGDVSPALANQHPSVPQVSTVKVFQGTPNEQDYSF</sequence>